<organism evidence="2 3">
    <name type="scientific">Desulforapulum autotrophicum (strain ATCC 43914 / DSM 3382 / VKM B-1955 / HRM2)</name>
    <name type="common">Desulfobacterium autotrophicum</name>
    <dbReference type="NCBI Taxonomy" id="177437"/>
    <lineage>
        <taxon>Bacteria</taxon>
        <taxon>Pseudomonadati</taxon>
        <taxon>Thermodesulfobacteriota</taxon>
        <taxon>Desulfobacteria</taxon>
        <taxon>Desulfobacterales</taxon>
        <taxon>Desulfobacteraceae</taxon>
        <taxon>Desulforapulum</taxon>
    </lineage>
</organism>
<dbReference type="HOGENOM" id="CLU_131458_1_0_7"/>
<keyword evidence="1" id="KW-0472">Membrane</keyword>
<evidence type="ECO:0000313" key="3">
    <source>
        <dbReference type="Proteomes" id="UP000000442"/>
    </source>
</evidence>
<gene>
    <name evidence="2" type="ORF">HRM2_p00700</name>
</gene>
<keyword evidence="3" id="KW-1185">Reference proteome</keyword>
<dbReference type="Proteomes" id="UP000000442">
    <property type="component" value="Plasmid pHRM2a"/>
</dbReference>
<keyword evidence="2" id="KW-0614">Plasmid</keyword>
<dbReference type="AlphaFoldDB" id="C0QMS0"/>
<geneLocation type="plasmid" evidence="2 3">
    <name>pHRM2a</name>
</geneLocation>
<feature type="transmembrane region" description="Helical" evidence="1">
    <location>
        <begin position="48"/>
        <end position="69"/>
    </location>
</feature>
<keyword evidence="1" id="KW-0812">Transmembrane</keyword>
<dbReference type="EMBL" id="CP001088">
    <property type="protein sequence ID" value="ACN18064.1"/>
    <property type="molecule type" value="Genomic_DNA"/>
</dbReference>
<reference evidence="2 3" key="1">
    <citation type="journal article" date="2009" name="Environ. Microbiol.">
        <title>Genome sequence of Desulfobacterium autotrophicum HRM2, a marine sulfate reducer oxidizing organic carbon completely to carbon dioxide.</title>
        <authorList>
            <person name="Strittmatter A.W."/>
            <person name="Liesegang H."/>
            <person name="Rabus R."/>
            <person name="Decker I."/>
            <person name="Amann J."/>
            <person name="Andres S."/>
            <person name="Henne A."/>
            <person name="Fricke W.F."/>
            <person name="Martinez-Arias R."/>
            <person name="Bartels D."/>
            <person name="Goesmann A."/>
            <person name="Krause L."/>
            <person name="Puehler A."/>
            <person name="Klenk H.P."/>
            <person name="Richter M."/>
            <person name="Schuler M."/>
            <person name="Gloeckner F.O."/>
            <person name="Meyerdierks A."/>
            <person name="Gottschalk G."/>
            <person name="Amann R."/>
        </authorList>
    </citation>
    <scope>NUCLEOTIDE SEQUENCE [LARGE SCALE GENOMIC DNA]</scope>
    <source>
        <strain evidence="3">ATCC 43914 / DSM 3382 / HRM2</strain>
        <plasmid evidence="3">Plasmid pHRM2a</plasmid>
    </source>
</reference>
<keyword evidence="1" id="KW-1133">Transmembrane helix</keyword>
<dbReference type="RefSeq" id="WP_012663353.1">
    <property type="nucleotide sequence ID" value="NC_012109.1"/>
</dbReference>
<dbReference type="KEGG" id="dat:HRM2_p00700"/>
<dbReference type="eggNOG" id="ENOG5032BN2">
    <property type="taxonomic scope" value="Bacteria"/>
</dbReference>
<protein>
    <submittedName>
        <fullName evidence="2">Uncharacterized protein</fullName>
    </submittedName>
</protein>
<feature type="transmembrane region" description="Helical" evidence="1">
    <location>
        <begin position="21"/>
        <end position="42"/>
    </location>
</feature>
<dbReference type="OrthoDB" id="573709at2"/>
<evidence type="ECO:0000313" key="2">
    <source>
        <dbReference type="EMBL" id="ACN18064.1"/>
    </source>
</evidence>
<name>C0QMS0_DESAH</name>
<proteinExistence type="predicted"/>
<accession>C0QMS0</accession>
<evidence type="ECO:0000256" key="1">
    <source>
        <dbReference type="SAM" id="Phobius"/>
    </source>
</evidence>
<feature type="transmembrane region" description="Helical" evidence="1">
    <location>
        <begin position="108"/>
        <end position="130"/>
    </location>
</feature>
<sequence>MDRKLKHLEFIQGVINRLSTNSFLLKGWSVVLVSALFALSANNSNVKFIFLAYFPAIAFWALDGYFLSLERAYRKLYEKVRILEAENIDFSMDTREAHSGFIEWSSAFISKTLIVFHGALITAVIIVMLIQI</sequence>